<organism evidence="2 3">
    <name type="scientific">Microcoleus asticus IPMA8</name>
    <dbReference type="NCBI Taxonomy" id="2563858"/>
    <lineage>
        <taxon>Bacteria</taxon>
        <taxon>Bacillati</taxon>
        <taxon>Cyanobacteriota</taxon>
        <taxon>Cyanophyceae</taxon>
        <taxon>Oscillatoriophycideae</taxon>
        <taxon>Oscillatoriales</taxon>
        <taxon>Microcoleaceae</taxon>
        <taxon>Microcoleus</taxon>
        <taxon>Microcoleus asticus</taxon>
    </lineage>
</organism>
<name>A0ABX2D9G4_9CYAN</name>
<feature type="transmembrane region" description="Helical" evidence="1">
    <location>
        <begin position="12"/>
        <end position="30"/>
    </location>
</feature>
<evidence type="ECO:0000256" key="1">
    <source>
        <dbReference type="SAM" id="Phobius"/>
    </source>
</evidence>
<sequence length="63" mass="7306">MRGFFQENSLSLAMFGLFFFSLVGQILTGYHDYSQEQKDRQQLQICVVEYLGSGQFIEAVFEN</sequence>
<dbReference type="Pfam" id="PF20554">
    <property type="entry name" value="DUF6766"/>
    <property type="match status" value="1"/>
</dbReference>
<dbReference type="EMBL" id="SRRZ01000284">
    <property type="protein sequence ID" value="NQE38627.1"/>
    <property type="molecule type" value="Genomic_DNA"/>
</dbReference>
<gene>
    <name evidence="2" type="ORF">E5S67_06412</name>
</gene>
<keyword evidence="1" id="KW-0472">Membrane</keyword>
<evidence type="ECO:0000313" key="2">
    <source>
        <dbReference type="EMBL" id="NQE38627.1"/>
    </source>
</evidence>
<keyword evidence="3" id="KW-1185">Reference proteome</keyword>
<dbReference type="Proteomes" id="UP000702425">
    <property type="component" value="Unassembled WGS sequence"/>
</dbReference>
<keyword evidence="1" id="KW-1133">Transmembrane helix</keyword>
<keyword evidence="1" id="KW-0812">Transmembrane</keyword>
<accession>A0ABX2D9G4</accession>
<reference evidence="2 3" key="1">
    <citation type="journal article" date="2020" name="Sci. Rep.">
        <title>A novel cyanobacterial geosmin producer, revising GeoA distribution and dispersion patterns in Bacteria.</title>
        <authorList>
            <person name="Churro C."/>
            <person name="Semedo-Aguiar A.P."/>
            <person name="Silva A.D."/>
            <person name="Pereira-Leal J.B."/>
            <person name="Leite R.B."/>
        </authorList>
    </citation>
    <scope>NUCLEOTIDE SEQUENCE [LARGE SCALE GENOMIC DNA]</scope>
    <source>
        <strain evidence="2 3">IPMA8</strain>
    </source>
</reference>
<proteinExistence type="predicted"/>
<comment type="caution">
    <text evidence="2">The sequence shown here is derived from an EMBL/GenBank/DDBJ whole genome shotgun (WGS) entry which is preliminary data.</text>
</comment>
<protein>
    <submittedName>
        <fullName evidence="2">Uncharacterized protein</fullName>
    </submittedName>
</protein>
<dbReference type="InterPro" id="IPR046657">
    <property type="entry name" value="DUF6766"/>
</dbReference>
<evidence type="ECO:0000313" key="3">
    <source>
        <dbReference type="Proteomes" id="UP000702425"/>
    </source>
</evidence>